<proteinExistence type="predicted"/>
<organism evidence="2">
    <name type="scientific">Pseudogymnoascus destructans</name>
    <dbReference type="NCBI Taxonomy" id="655981"/>
    <lineage>
        <taxon>Eukaryota</taxon>
        <taxon>Fungi</taxon>
        <taxon>Dikarya</taxon>
        <taxon>Ascomycota</taxon>
        <taxon>Pezizomycotina</taxon>
        <taxon>Leotiomycetes</taxon>
        <taxon>Thelebolales</taxon>
        <taxon>Thelebolaceae</taxon>
        <taxon>Pseudogymnoascus</taxon>
    </lineage>
</organism>
<reference evidence="2" key="1">
    <citation type="submission" date="2016-03" db="EMBL/GenBank/DDBJ databases">
        <title>Updated assembly of Pseudogymnoascus destructans, the fungus causing white-nose syndrome of bats.</title>
        <authorList>
            <person name="Palmer J.M."/>
            <person name="Drees K.P."/>
            <person name="Foster J.T."/>
            <person name="Lindner D.L."/>
        </authorList>
    </citation>
    <scope>NUCLEOTIDE SEQUENCE [LARGE SCALE GENOMIC DNA]</scope>
    <source>
        <strain evidence="2">20631-21</strain>
    </source>
</reference>
<evidence type="ECO:0000256" key="1">
    <source>
        <dbReference type="SAM" id="SignalP"/>
    </source>
</evidence>
<protein>
    <submittedName>
        <fullName evidence="2">Uncharacterized protein</fullName>
    </submittedName>
</protein>
<dbReference type="GeneID" id="36286102"/>
<dbReference type="AlphaFoldDB" id="A0A177ADC9"/>
<feature type="chain" id="PRO_5008056465" evidence="1">
    <location>
        <begin position="23"/>
        <end position="66"/>
    </location>
</feature>
<evidence type="ECO:0000313" key="2">
    <source>
        <dbReference type="EMBL" id="OAF60115.1"/>
    </source>
</evidence>
<feature type="signal peptide" evidence="1">
    <location>
        <begin position="1"/>
        <end position="22"/>
    </location>
</feature>
<accession>A0A177ADC9</accession>
<dbReference type="OrthoDB" id="10439416at2759"/>
<dbReference type="RefSeq" id="XP_024325397.1">
    <property type="nucleotide sequence ID" value="XM_024466674.1"/>
</dbReference>
<keyword evidence="1" id="KW-0732">Signal</keyword>
<sequence>MKFTTLMTAVALLLTSTTLANAVPHAEADDNPQICYCSLGCYDSCGQKFCCVVDVFQTGGPVSGLA</sequence>
<dbReference type="EMBL" id="KV441392">
    <property type="protein sequence ID" value="OAF60115.1"/>
    <property type="molecule type" value="Genomic_DNA"/>
</dbReference>
<name>A0A177ADC9_9PEZI</name>
<dbReference type="Proteomes" id="UP000077154">
    <property type="component" value="Unassembled WGS sequence"/>
</dbReference>
<gene>
    <name evidence="2" type="ORF">VC83_03025</name>
</gene>